<proteinExistence type="predicted"/>
<dbReference type="InParanoid" id="A0A7R8UGS5"/>
<reference evidence="2 3" key="1">
    <citation type="submission" date="2020-11" db="EMBL/GenBank/DDBJ databases">
        <authorList>
            <person name="Wallbank WR R."/>
            <person name="Pardo Diaz C."/>
            <person name="Kozak K."/>
            <person name="Martin S."/>
            <person name="Jiggins C."/>
            <person name="Moest M."/>
            <person name="Warren A I."/>
            <person name="Generalovic N T."/>
            <person name="Byers J.R.P. K."/>
            <person name="Montejo-Kovacevich G."/>
            <person name="Yen C E."/>
        </authorList>
    </citation>
    <scope>NUCLEOTIDE SEQUENCE [LARGE SCALE GENOMIC DNA]</scope>
</reference>
<organism evidence="2 3">
    <name type="scientific">Hermetia illucens</name>
    <name type="common">Black soldier fly</name>
    <dbReference type="NCBI Taxonomy" id="343691"/>
    <lineage>
        <taxon>Eukaryota</taxon>
        <taxon>Metazoa</taxon>
        <taxon>Ecdysozoa</taxon>
        <taxon>Arthropoda</taxon>
        <taxon>Hexapoda</taxon>
        <taxon>Insecta</taxon>
        <taxon>Pterygota</taxon>
        <taxon>Neoptera</taxon>
        <taxon>Endopterygota</taxon>
        <taxon>Diptera</taxon>
        <taxon>Brachycera</taxon>
        <taxon>Stratiomyomorpha</taxon>
        <taxon>Stratiomyidae</taxon>
        <taxon>Hermetiinae</taxon>
        <taxon>Hermetia</taxon>
    </lineage>
</organism>
<evidence type="ECO:0000313" key="3">
    <source>
        <dbReference type="Proteomes" id="UP000594454"/>
    </source>
</evidence>
<gene>
    <name evidence="2" type="ORF">HERILL_LOCUS3579</name>
</gene>
<sequence>MSLAEIYWSKFDRTQDQLSPFEEIALEHSYSANYYHEDVRKVCEKLIIVWKDGKSKLEGTTSDADTMAISSKGKFKNTAGPKGSERQAEFEF</sequence>
<evidence type="ECO:0000313" key="2">
    <source>
        <dbReference type="EMBL" id="CAD7080425.1"/>
    </source>
</evidence>
<dbReference type="Proteomes" id="UP000594454">
    <property type="component" value="Chromosome 2"/>
</dbReference>
<feature type="region of interest" description="Disordered" evidence="1">
    <location>
        <begin position="71"/>
        <end position="92"/>
    </location>
</feature>
<evidence type="ECO:0000256" key="1">
    <source>
        <dbReference type="SAM" id="MobiDB-lite"/>
    </source>
</evidence>
<feature type="compositionally biased region" description="Basic and acidic residues" evidence="1">
    <location>
        <begin position="83"/>
        <end position="92"/>
    </location>
</feature>
<dbReference type="EMBL" id="LR899010">
    <property type="protein sequence ID" value="CAD7080425.1"/>
    <property type="molecule type" value="Genomic_DNA"/>
</dbReference>
<accession>A0A7R8UGS5</accession>
<protein>
    <submittedName>
        <fullName evidence="2">Uncharacterized protein</fullName>
    </submittedName>
</protein>
<keyword evidence="3" id="KW-1185">Reference proteome</keyword>
<dbReference type="AlphaFoldDB" id="A0A7R8UGS5"/>
<name>A0A7R8UGS5_HERIL</name>